<evidence type="ECO:0000256" key="2">
    <source>
        <dbReference type="ARBA" id="ARBA00013056"/>
    </source>
</evidence>
<gene>
    <name evidence="6" type="ORF">ARALYDRAFT_898832</name>
</gene>
<dbReference type="Gene3D" id="3.50.80.10">
    <property type="entry name" value="D-tyrosyl-tRNA(Tyr) deacylase"/>
    <property type="match status" value="1"/>
</dbReference>
<dbReference type="InterPro" id="IPR023509">
    <property type="entry name" value="DTD-like_sf"/>
</dbReference>
<sequence length="208" mass="23613">MRLFSNETTGKGWDQNVSSANSFVSMNLFFKIFFENGNFVAFLQECRGIMEFYLVMHLFIMLYPLLSLVFGSCVTTVSQFTLYGFLKGDKPDFHVAMPPDKAKPFYASLVEKFQKAYNPDAVKDGVFGATMQAEKNELWEEKLVLKADKEKVVQQLKSMAFPSPGFIPSQHSAAFHPNNMPVYSSYSYYPPNMAMWSPLPPADRDTVS</sequence>
<comment type="catalytic activity">
    <reaction evidence="3">
        <text>glycyl-tRNA(Ala) + H2O = tRNA(Ala) + glycine + H(+)</text>
        <dbReference type="Rhea" id="RHEA:53744"/>
        <dbReference type="Rhea" id="RHEA-COMP:9657"/>
        <dbReference type="Rhea" id="RHEA-COMP:13640"/>
        <dbReference type="ChEBI" id="CHEBI:15377"/>
        <dbReference type="ChEBI" id="CHEBI:15378"/>
        <dbReference type="ChEBI" id="CHEBI:57305"/>
        <dbReference type="ChEBI" id="CHEBI:78442"/>
        <dbReference type="ChEBI" id="CHEBI:78522"/>
        <dbReference type="EC" id="3.1.1.96"/>
    </reaction>
</comment>
<evidence type="ECO:0000313" key="6">
    <source>
        <dbReference type="EMBL" id="EFH61816.1"/>
    </source>
</evidence>
<feature type="transmembrane region" description="Helical" evidence="5">
    <location>
        <begin position="52"/>
        <end position="71"/>
    </location>
</feature>
<keyword evidence="5" id="KW-1133">Transmembrane helix</keyword>
<dbReference type="STRING" id="81972.D7L2M1"/>
<keyword evidence="5" id="KW-0472">Membrane</keyword>
<evidence type="ECO:0000256" key="1">
    <source>
        <dbReference type="ARBA" id="ARBA00009673"/>
    </source>
</evidence>
<evidence type="ECO:0000256" key="3">
    <source>
        <dbReference type="ARBA" id="ARBA00047676"/>
    </source>
</evidence>
<reference evidence="7" key="1">
    <citation type="journal article" date="2011" name="Nat. Genet.">
        <title>The Arabidopsis lyrata genome sequence and the basis of rapid genome size change.</title>
        <authorList>
            <person name="Hu T.T."/>
            <person name="Pattyn P."/>
            <person name="Bakker E.G."/>
            <person name="Cao J."/>
            <person name="Cheng J.-F."/>
            <person name="Clark R.M."/>
            <person name="Fahlgren N."/>
            <person name="Fawcett J.A."/>
            <person name="Grimwood J."/>
            <person name="Gundlach H."/>
            <person name="Haberer G."/>
            <person name="Hollister J.D."/>
            <person name="Ossowski S."/>
            <person name="Ottilar R.P."/>
            <person name="Salamov A.A."/>
            <person name="Schneeberger K."/>
            <person name="Spannagl M."/>
            <person name="Wang X."/>
            <person name="Yang L."/>
            <person name="Nasrallah M.E."/>
            <person name="Bergelson J."/>
            <person name="Carrington J.C."/>
            <person name="Gaut B.S."/>
            <person name="Schmutz J."/>
            <person name="Mayer K.F.X."/>
            <person name="Van de Peer Y."/>
            <person name="Grigoriev I.V."/>
            <person name="Nordborg M."/>
            <person name="Weigel D."/>
            <person name="Guo Y.-L."/>
        </authorList>
    </citation>
    <scope>NUCLEOTIDE SEQUENCE [LARGE SCALE GENOMIC DNA]</scope>
    <source>
        <strain evidence="7">cv. MN47</strain>
    </source>
</reference>
<dbReference type="SUPFAM" id="SSF69500">
    <property type="entry name" value="DTD-like"/>
    <property type="match status" value="1"/>
</dbReference>
<organism evidence="7">
    <name type="scientific">Arabidopsis lyrata subsp. lyrata</name>
    <name type="common">Lyre-leaved rock-cress</name>
    <dbReference type="NCBI Taxonomy" id="81972"/>
    <lineage>
        <taxon>Eukaryota</taxon>
        <taxon>Viridiplantae</taxon>
        <taxon>Streptophyta</taxon>
        <taxon>Embryophyta</taxon>
        <taxon>Tracheophyta</taxon>
        <taxon>Spermatophyta</taxon>
        <taxon>Magnoliopsida</taxon>
        <taxon>eudicotyledons</taxon>
        <taxon>Gunneridae</taxon>
        <taxon>Pentapetalae</taxon>
        <taxon>rosids</taxon>
        <taxon>malvids</taxon>
        <taxon>Brassicales</taxon>
        <taxon>Brassicaceae</taxon>
        <taxon>Camelineae</taxon>
        <taxon>Arabidopsis</taxon>
    </lineage>
</organism>
<evidence type="ECO:0000313" key="7">
    <source>
        <dbReference type="Proteomes" id="UP000008694"/>
    </source>
</evidence>
<dbReference type="Pfam" id="PF02580">
    <property type="entry name" value="Tyr_Deacylase"/>
    <property type="match status" value="1"/>
</dbReference>
<dbReference type="InterPro" id="IPR003732">
    <property type="entry name" value="Daa-tRNA_deacyls_DTD"/>
</dbReference>
<dbReference type="Gramene" id="scaffold_302802.1">
    <property type="protein sequence ID" value="scaffold_302802.1"/>
    <property type="gene ID" value="scaffold_302802.1"/>
</dbReference>
<comment type="similarity">
    <text evidence="1">Belongs to the DTD family.</text>
</comment>
<accession>D7L2M1</accession>
<dbReference type="GO" id="GO:0051500">
    <property type="term" value="F:D-tyrosyl-tRNA(Tyr) deacylase activity"/>
    <property type="evidence" value="ECO:0007669"/>
    <property type="project" value="TreeGrafter"/>
</dbReference>
<dbReference type="PANTHER" id="PTHR10472:SF5">
    <property type="entry name" value="D-AMINOACYL-TRNA DEACYLASE 1"/>
    <property type="match status" value="1"/>
</dbReference>
<dbReference type="PANTHER" id="PTHR10472">
    <property type="entry name" value="D-TYROSYL-TRNA TYR DEACYLASE"/>
    <property type="match status" value="1"/>
</dbReference>
<dbReference type="EMBL" id="GL348715">
    <property type="protein sequence ID" value="EFH61816.1"/>
    <property type="molecule type" value="Genomic_DNA"/>
</dbReference>
<protein>
    <recommendedName>
        <fullName evidence="2">D-aminoacyl-tRNA deacylase</fullName>
        <ecNumber evidence="2">3.1.1.96</ecNumber>
    </recommendedName>
</protein>
<dbReference type="Proteomes" id="UP000008694">
    <property type="component" value="Unassembled WGS sequence"/>
</dbReference>
<keyword evidence="7" id="KW-1185">Reference proteome</keyword>
<proteinExistence type="inferred from homology"/>
<dbReference type="EC" id="3.1.1.96" evidence="2"/>
<dbReference type="GO" id="GO:0005737">
    <property type="term" value="C:cytoplasm"/>
    <property type="evidence" value="ECO:0007669"/>
    <property type="project" value="InterPro"/>
</dbReference>
<dbReference type="AlphaFoldDB" id="D7L2M1"/>
<keyword evidence="5" id="KW-0812">Transmembrane</keyword>
<comment type="catalytic activity">
    <reaction evidence="4">
        <text>a D-aminoacyl-tRNA + H2O = a tRNA + a D-alpha-amino acid + H(+)</text>
        <dbReference type="Rhea" id="RHEA:13953"/>
        <dbReference type="Rhea" id="RHEA-COMP:10123"/>
        <dbReference type="Rhea" id="RHEA-COMP:10124"/>
        <dbReference type="ChEBI" id="CHEBI:15377"/>
        <dbReference type="ChEBI" id="CHEBI:15378"/>
        <dbReference type="ChEBI" id="CHEBI:59871"/>
        <dbReference type="ChEBI" id="CHEBI:78442"/>
        <dbReference type="ChEBI" id="CHEBI:79333"/>
        <dbReference type="EC" id="3.1.1.96"/>
    </reaction>
</comment>
<dbReference type="eggNOG" id="KOG3323">
    <property type="taxonomic scope" value="Eukaryota"/>
</dbReference>
<name>D7L2M1_ARALL</name>
<dbReference type="HOGENOM" id="CLU_1322506_0_0_1"/>
<evidence type="ECO:0000256" key="5">
    <source>
        <dbReference type="SAM" id="Phobius"/>
    </source>
</evidence>
<evidence type="ECO:0000256" key="4">
    <source>
        <dbReference type="ARBA" id="ARBA00048018"/>
    </source>
</evidence>